<dbReference type="Pfam" id="PF09335">
    <property type="entry name" value="VTT_dom"/>
    <property type="match status" value="1"/>
</dbReference>
<dbReference type="InterPro" id="IPR015414">
    <property type="entry name" value="TMEM64"/>
</dbReference>
<evidence type="ECO:0000256" key="4">
    <source>
        <dbReference type="ARBA" id="ARBA00022989"/>
    </source>
</evidence>
<dbReference type="KEGG" id="gtt:GUITHDRAFT_108369"/>
<feature type="transmembrane region" description="Helical" evidence="6">
    <location>
        <begin position="6"/>
        <end position="26"/>
    </location>
</feature>
<dbReference type="OrthoDB" id="166803at2759"/>
<dbReference type="GO" id="GO:0005886">
    <property type="term" value="C:plasma membrane"/>
    <property type="evidence" value="ECO:0007669"/>
    <property type="project" value="UniProtKB-SubCell"/>
</dbReference>
<feature type="transmembrane region" description="Helical" evidence="6">
    <location>
        <begin position="212"/>
        <end position="230"/>
    </location>
</feature>
<dbReference type="RefSeq" id="XP_005832898.1">
    <property type="nucleotide sequence ID" value="XM_005832841.1"/>
</dbReference>
<dbReference type="PANTHER" id="PTHR12677:SF59">
    <property type="entry name" value="GOLGI APPARATUS MEMBRANE PROTEIN TVP38-RELATED"/>
    <property type="match status" value="1"/>
</dbReference>
<dbReference type="EnsemblProtists" id="EKX45918">
    <property type="protein sequence ID" value="EKX45918"/>
    <property type="gene ID" value="GUITHDRAFT_108369"/>
</dbReference>
<keyword evidence="3 6" id="KW-0812">Transmembrane</keyword>
<sequence>MSWSLTRRAIAVCAIAAVIAFLFNAFGKNIHRMSKRMEEEVRRAGDLGPAIIFAMALVTSLPIPVYNIMLMFAGYVFGFGSIILVTFLGSLAGSTLVFLLCRRCCSQDFFARYIPHNSRWRPMVEASSGNGFKIVCLLRIIPFPFAVLNIAAAALPISSVAFVLANALTIPFKQVIYIYIGSSCSNLIEVLGKGNSTSSLSSRLVQQFDLTSAARLLMVLTIFVAASLYGRKHLKKMYQTSQHPHAGHDLRNEKELS</sequence>
<feature type="domain" description="VTT" evidence="7">
    <location>
        <begin position="66"/>
        <end position="182"/>
    </location>
</feature>
<evidence type="ECO:0000256" key="2">
    <source>
        <dbReference type="ARBA" id="ARBA00022475"/>
    </source>
</evidence>
<dbReference type="PANTHER" id="PTHR12677">
    <property type="entry name" value="GOLGI APPARATUS MEMBRANE PROTEIN TVP38-RELATED"/>
    <property type="match status" value="1"/>
</dbReference>
<evidence type="ECO:0000313" key="10">
    <source>
        <dbReference type="Proteomes" id="UP000011087"/>
    </source>
</evidence>
<keyword evidence="5 6" id="KW-0472">Membrane</keyword>
<name>L1JBK7_GUITC</name>
<dbReference type="GeneID" id="17302432"/>
<reference evidence="10" key="2">
    <citation type="submission" date="2012-11" db="EMBL/GenBank/DDBJ databases">
        <authorList>
            <person name="Kuo A."/>
            <person name="Curtis B.A."/>
            <person name="Tanifuji G."/>
            <person name="Burki F."/>
            <person name="Gruber A."/>
            <person name="Irimia M."/>
            <person name="Maruyama S."/>
            <person name="Arias M.C."/>
            <person name="Ball S.G."/>
            <person name="Gile G.H."/>
            <person name="Hirakawa Y."/>
            <person name="Hopkins J.F."/>
            <person name="Rensing S.A."/>
            <person name="Schmutz J."/>
            <person name="Symeonidi A."/>
            <person name="Elias M."/>
            <person name="Eveleigh R.J."/>
            <person name="Herman E.K."/>
            <person name="Klute M.J."/>
            <person name="Nakayama T."/>
            <person name="Obornik M."/>
            <person name="Reyes-Prieto A."/>
            <person name="Armbrust E.V."/>
            <person name="Aves S.J."/>
            <person name="Beiko R.G."/>
            <person name="Coutinho P."/>
            <person name="Dacks J.B."/>
            <person name="Durnford D.G."/>
            <person name="Fast N.M."/>
            <person name="Green B.R."/>
            <person name="Grisdale C."/>
            <person name="Hempe F."/>
            <person name="Henrissat B."/>
            <person name="Hoppner M.P."/>
            <person name="Ishida K.-I."/>
            <person name="Kim E."/>
            <person name="Koreny L."/>
            <person name="Kroth P.G."/>
            <person name="Liu Y."/>
            <person name="Malik S.-B."/>
            <person name="Maier U.G."/>
            <person name="McRose D."/>
            <person name="Mock T."/>
            <person name="Neilson J.A."/>
            <person name="Onodera N.T."/>
            <person name="Poole A.M."/>
            <person name="Pritham E.J."/>
            <person name="Richards T.A."/>
            <person name="Rocap G."/>
            <person name="Roy S.W."/>
            <person name="Sarai C."/>
            <person name="Schaack S."/>
            <person name="Shirato S."/>
            <person name="Slamovits C.H."/>
            <person name="Spencer D.F."/>
            <person name="Suzuki S."/>
            <person name="Worden A.Z."/>
            <person name="Zauner S."/>
            <person name="Barry K."/>
            <person name="Bell C."/>
            <person name="Bharti A.K."/>
            <person name="Crow J.A."/>
            <person name="Grimwood J."/>
            <person name="Kramer R."/>
            <person name="Lindquist E."/>
            <person name="Lucas S."/>
            <person name="Salamov A."/>
            <person name="McFadden G.I."/>
            <person name="Lane C.E."/>
            <person name="Keeling P.J."/>
            <person name="Gray M.W."/>
            <person name="Grigoriev I.V."/>
            <person name="Archibald J.M."/>
        </authorList>
    </citation>
    <scope>NUCLEOTIDE SEQUENCE</scope>
    <source>
        <strain evidence="10">CCMP2712</strain>
    </source>
</reference>
<keyword evidence="10" id="KW-1185">Reference proteome</keyword>
<reference evidence="9" key="3">
    <citation type="submission" date="2015-06" db="UniProtKB">
        <authorList>
            <consortium name="EnsemblProtists"/>
        </authorList>
    </citation>
    <scope>IDENTIFICATION</scope>
</reference>
<keyword evidence="2" id="KW-1003">Cell membrane</keyword>
<protein>
    <recommendedName>
        <fullName evidence="7">VTT domain-containing protein</fullName>
    </recommendedName>
</protein>
<dbReference type="HOGENOM" id="CLU_1083576_0_0_1"/>
<dbReference type="EMBL" id="JH992997">
    <property type="protein sequence ID" value="EKX45918.1"/>
    <property type="molecule type" value="Genomic_DNA"/>
</dbReference>
<proteinExistence type="predicted"/>
<feature type="transmembrane region" description="Helical" evidence="6">
    <location>
        <begin position="47"/>
        <end position="66"/>
    </location>
</feature>
<evidence type="ECO:0000256" key="3">
    <source>
        <dbReference type="ARBA" id="ARBA00022692"/>
    </source>
</evidence>
<gene>
    <name evidence="8" type="ORF">GUITHDRAFT_108369</name>
</gene>
<accession>L1JBK7</accession>
<evidence type="ECO:0000256" key="1">
    <source>
        <dbReference type="ARBA" id="ARBA00004651"/>
    </source>
</evidence>
<evidence type="ECO:0000256" key="6">
    <source>
        <dbReference type="SAM" id="Phobius"/>
    </source>
</evidence>
<feature type="transmembrane region" description="Helical" evidence="6">
    <location>
        <begin position="72"/>
        <end position="101"/>
    </location>
</feature>
<organism evidence="8">
    <name type="scientific">Guillardia theta (strain CCMP2712)</name>
    <name type="common">Cryptophyte</name>
    <dbReference type="NCBI Taxonomy" id="905079"/>
    <lineage>
        <taxon>Eukaryota</taxon>
        <taxon>Cryptophyceae</taxon>
        <taxon>Pyrenomonadales</taxon>
        <taxon>Geminigeraceae</taxon>
        <taxon>Guillardia</taxon>
    </lineage>
</organism>
<evidence type="ECO:0000259" key="7">
    <source>
        <dbReference type="Pfam" id="PF09335"/>
    </source>
</evidence>
<feature type="transmembrane region" description="Helical" evidence="6">
    <location>
        <begin position="147"/>
        <end position="168"/>
    </location>
</feature>
<dbReference type="OMA" id="MTWISEN"/>
<keyword evidence="4 6" id="KW-1133">Transmembrane helix</keyword>
<dbReference type="Proteomes" id="UP000011087">
    <property type="component" value="Unassembled WGS sequence"/>
</dbReference>
<evidence type="ECO:0000256" key="5">
    <source>
        <dbReference type="ARBA" id="ARBA00023136"/>
    </source>
</evidence>
<dbReference type="PaxDb" id="55529-EKX45918"/>
<comment type="subcellular location">
    <subcellularLocation>
        <location evidence="1">Cell membrane</location>
        <topology evidence="1">Multi-pass membrane protein</topology>
    </subcellularLocation>
</comment>
<evidence type="ECO:0000313" key="8">
    <source>
        <dbReference type="EMBL" id="EKX45918.1"/>
    </source>
</evidence>
<evidence type="ECO:0000313" key="9">
    <source>
        <dbReference type="EnsemblProtists" id="EKX45918"/>
    </source>
</evidence>
<dbReference type="AlphaFoldDB" id="L1JBK7"/>
<reference evidence="8 10" key="1">
    <citation type="journal article" date="2012" name="Nature">
        <title>Algal genomes reveal evolutionary mosaicism and the fate of nucleomorphs.</title>
        <authorList>
            <consortium name="DOE Joint Genome Institute"/>
            <person name="Curtis B.A."/>
            <person name="Tanifuji G."/>
            <person name="Burki F."/>
            <person name="Gruber A."/>
            <person name="Irimia M."/>
            <person name="Maruyama S."/>
            <person name="Arias M.C."/>
            <person name="Ball S.G."/>
            <person name="Gile G.H."/>
            <person name="Hirakawa Y."/>
            <person name="Hopkins J.F."/>
            <person name="Kuo A."/>
            <person name="Rensing S.A."/>
            <person name="Schmutz J."/>
            <person name="Symeonidi A."/>
            <person name="Elias M."/>
            <person name="Eveleigh R.J."/>
            <person name="Herman E.K."/>
            <person name="Klute M.J."/>
            <person name="Nakayama T."/>
            <person name="Obornik M."/>
            <person name="Reyes-Prieto A."/>
            <person name="Armbrust E.V."/>
            <person name="Aves S.J."/>
            <person name="Beiko R.G."/>
            <person name="Coutinho P."/>
            <person name="Dacks J.B."/>
            <person name="Durnford D.G."/>
            <person name="Fast N.M."/>
            <person name="Green B.R."/>
            <person name="Grisdale C.J."/>
            <person name="Hempel F."/>
            <person name="Henrissat B."/>
            <person name="Hoppner M.P."/>
            <person name="Ishida K."/>
            <person name="Kim E."/>
            <person name="Koreny L."/>
            <person name="Kroth P.G."/>
            <person name="Liu Y."/>
            <person name="Malik S.B."/>
            <person name="Maier U.G."/>
            <person name="McRose D."/>
            <person name="Mock T."/>
            <person name="Neilson J.A."/>
            <person name="Onodera N.T."/>
            <person name="Poole A.M."/>
            <person name="Pritham E.J."/>
            <person name="Richards T.A."/>
            <person name="Rocap G."/>
            <person name="Roy S.W."/>
            <person name="Sarai C."/>
            <person name="Schaack S."/>
            <person name="Shirato S."/>
            <person name="Slamovits C.H."/>
            <person name="Spencer D.F."/>
            <person name="Suzuki S."/>
            <person name="Worden A.Z."/>
            <person name="Zauner S."/>
            <person name="Barry K."/>
            <person name="Bell C."/>
            <person name="Bharti A.K."/>
            <person name="Crow J.A."/>
            <person name="Grimwood J."/>
            <person name="Kramer R."/>
            <person name="Lindquist E."/>
            <person name="Lucas S."/>
            <person name="Salamov A."/>
            <person name="McFadden G.I."/>
            <person name="Lane C.E."/>
            <person name="Keeling P.J."/>
            <person name="Gray M.W."/>
            <person name="Grigoriev I.V."/>
            <person name="Archibald J.M."/>
        </authorList>
    </citation>
    <scope>NUCLEOTIDE SEQUENCE</scope>
    <source>
        <strain evidence="8 10">CCMP2712</strain>
    </source>
</reference>
<dbReference type="InterPro" id="IPR032816">
    <property type="entry name" value="VTT_dom"/>
</dbReference>